<dbReference type="EMBL" id="CAWUPB010001194">
    <property type="protein sequence ID" value="CAK7353152.1"/>
    <property type="molecule type" value="Genomic_DNA"/>
</dbReference>
<gene>
    <name evidence="1" type="ORF">DCAF_LOCUS24583</name>
</gene>
<comment type="caution">
    <text evidence="1">The sequence shown here is derived from an EMBL/GenBank/DDBJ whole genome shotgun (WGS) entry which is preliminary data.</text>
</comment>
<dbReference type="FunFam" id="3.30.530.20:FF:000064">
    <property type="entry name" value="Lachrymatory-factor synthase"/>
    <property type="match status" value="1"/>
</dbReference>
<dbReference type="InterPro" id="IPR019587">
    <property type="entry name" value="Polyketide_cyclase/dehydratase"/>
</dbReference>
<dbReference type="InterPro" id="IPR053249">
    <property type="entry name" value="LFS"/>
</dbReference>
<evidence type="ECO:0000313" key="2">
    <source>
        <dbReference type="Proteomes" id="UP001314170"/>
    </source>
</evidence>
<sequence>MTTTTLIIEQQPNLSLMAEETQLKWEGMATVELKTPTADQVWPCLEDFCNIIKWIPDMDTCYQVEGEVGQPGLTRYCASSSSRLSDGSDNETRISWVKEKLLTMNPMERCLSYEVVENNIGFNSYVATVKVLPINGSDGQHGCKIEWSYVADPVEGWSTEHLTSIIKISLQYMANKLEQAVLSGEI</sequence>
<reference evidence="1 2" key="1">
    <citation type="submission" date="2024-01" db="EMBL/GenBank/DDBJ databases">
        <authorList>
            <person name="Waweru B."/>
        </authorList>
    </citation>
    <scope>NUCLEOTIDE SEQUENCE [LARGE SCALE GENOMIC DNA]</scope>
</reference>
<evidence type="ECO:0000313" key="1">
    <source>
        <dbReference type="EMBL" id="CAK7353152.1"/>
    </source>
</evidence>
<dbReference type="PANTHER" id="PTHR33789:SF11">
    <property type="entry name" value="OS05G0202300 PROTEIN"/>
    <property type="match status" value="1"/>
</dbReference>
<proteinExistence type="predicted"/>
<dbReference type="AlphaFoldDB" id="A0AAV1SK42"/>
<dbReference type="PANTHER" id="PTHR33789">
    <property type="entry name" value="LACHRYMATORY-FACTOR SYNTHASE"/>
    <property type="match status" value="1"/>
</dbReference>
<dbReference type="Pfam" id="PF10604">
    <property type="entry name" value="Polyketide_cyc2"/>
    <property type="match status" value="1"/>
</dbReference>
<evidence type="ECO:0008006" key="3">
    <source>
        <dbReference type="Google" id="ProtNLM"/>
    </source>
</evidence>
<dbReference type="Proteomes" id="UP001314170">
    <property type="component" value="Unassembled WGS sequence"/>
</dbReference>
<keyword evidence="2" id="KW-1185">Reference proteome</keyword>
<dbReference type="InterPro" id="IPR023393">
    <property type="entry name" value="START-like_dom_sf"/>
</dbReference>
<accession>A0AAV1SK42</accession>
<name>A0AAV1SK42_9ROSI</name>
<dbReference type="Gene3D" id="3.30.530.20">
    <property type="match status" value="1"/>
</dbReference>
<dbReference type="SUPFAM" id="SSF55961">
    <property type="entry name" value="Bet v1-like"/>
    <property type="match status" value="1"/>
</dbReference>
<protein>
    <recommendedName>
        <fullName evidence="3">Lachrymatory factor synthase</fullName>
    </recommendedName>
</protein>
<dbReference type="CDD" id="cd07821">
    <property type="entry name" value="PYR_PYL_RCAR_like"/>
    <property type="match status" value="1"/>
</dbReference>
<organism evidence="1 2">
    <name type="scientific">Dovyalis caffra</name>
    <dbReference type="NCBI Taxonomy" id="77055"/>
    <lineage>
        <taxon>Eukaryota</taxon>
        <taxon>Viridiplantae</taxon>
        <taxon>Streptophyta</taxon>
        <taxon>Embryophyta</taxon>
        <taxon>Tracheophyta</taxon>
        <taxon>Spermatophyta</taxon>
        <taxon>Magnoliopsida</taxon>
        <taxon>eudicotyledons</taxon>
        <taxon>Gunneridae</taxon>
        <taxon>Pentapetalae</taxon>
        <taxon>rosids</taxon>
        <taxon>fabids</taxon>
        <taxon>Malpighiales</taxon>
        <taxon>Salicaceae</taxon>
        <taxon>Flacourtieae</taxon>
        <taxon>Dovyalis</taxon>
    </lineage>
</organism>
<dbReference type="GO" id="GO:0004864">
    <property type="term" value="F:protein phosphatase inhibitor activity"/>
    <property type="evidence" value="ECO:0007669"/>
    <property type="project" value="UniProtKB-ARBA"/>
</dbReference>